<sequence>MWRCYIEDLAVDISSVEVVPFLLVLCFVTGHAEMGTTSAVRNSQLNPQ</sequence>
<protein>
    <submittedName>
        <fullName evidence="1">Uncharacterized protein</fullName>
    </submittedName>
</protein>
<dbReference type="EMBL" id="JABTDW010000001">
    <property type="protein sequence ID" value="NSB12999.1"/>
    <property type="molecule type" value="Genomic_DNA"/>
</dbReference>
<dbReference type="AlphaFoldDB" id="A0AAE5EXB1"/>
<comment type="caution">
    <text evidence="1">The sequence shown here is derived from an EMBL/GenBank/DDBJ whole genome shotgun (WGS) entry which is preliminary data.</text>
</comment>
<dbReference type="RefSeq" id="WP_173715268.1">
    <property type="nucleotide sequence ID" value="NZ_JABTDW010000001.1"/>
</dbReference>
<name>A0AAE5EXB1_CLOBE</name>
<evidence type="ECO:0000313" key="1">
    <source>
        <dbReference type="EMBL" id="NSB12999.1"/>
    </source>
</evidence>
<reference evidence="1" key="1">
    <citation type="submission" date="2020-06" db="EMBL/GenBank/DDBJ databases">
        <title>Genomic insights into acetone-butanol-ethanol (ABE) fermentation by sequencing solventogenic clostridia strains.</title>
        <authorList>
            <person name="Brown S."/>
        </authorList>
    </citation>
    <scope>NUCLEOTIDE SEQUENCE</scope>
    <source>
        <strain evidence="1">DJ123</strain>
    </source>
</reference>
<accession>A0AAE5EXB1</accession>
<proteinExistence type="predicted"/>
<organism evidence="1 2">
    <name type="scientific">Clostridium beijerinckii</name>
    <name type="common">Clostridium MP</name>
    <dbReference type="NCBI Taxonomy" id="1520"/>
    <lineage>
        <taxon>Bacteria</taxon>
        <taxon>Bacillati</taxon>
        <taxon>Bacillota</taxon>
        <taxon>Clostridia</taxon>
        <taxon>Eubacteriales</taxon>
        <taxon>Clostridiaceae</taxon>
        <taxon>Clostridium</taxon>
    </lineage>
</organism>
<dbReference type="Proteomes" id="UP000822184">
    <property type="component" value="Unassembled WGS sequence"/>
</dbReference>
<evidence type="ECO:0000313" key="2">
    <source>
        <dbReference type="Proteomes" id="UP000822184"/>
    </source>
</evidence>
<gene>
    <name evidence="1" type="ORF">BCD95_001258</name>
</gene>